<dbReference type="EMBL" id="CM056814">
    <property type="protein sequence ID" value="KAJ8626866.1"/>
    <property type="molecule type" value="Genomic_DNA"/>
</dbReference>
<dbReference type="Proteomes" id="UP001234297">
    <property type="component" value="Chromosome 6"/>
</dbReference>
<name>A0ACC2L0F2_PERAE</name>
<organism evidence="1 2">
    <name type="scientific">Persea americana</name>
    <name type="common">Avocado</name>
    <dbReference type="NCBI Taxonomy" id="3435"/>
    <lineage>
        <taxon>Eukaryota</taxon>
        <taxon>Viridiplantae</taxon>
        <taxon>Streptophyta</taxon>
        <taxon>Embryophyta</taxon>
        <taxon>Tracheophyta</taxon>
        <taxon>Spermatophyta</taxon>
        <taxon>Magnoliopsida</taxon>
        <taxon>Magnoliidae</taxon>
        <taxon>Laurales</taxon>
        <taxon>Lauraceae</taxon>
        <taxon>Persea</taxon>
    </lineage>
</organism>
<keyword evidence="2" id="KW-1185">Reference proteome</keyword>
<evidence type="ECO:0000313" key="2">
    <source>
        <dbReference type="Proteomes" id="UP001234297"/>
    </source>
</evidence>
<reference evidence="1 2" key="1">
    <citation type="journal article" date="2022" name="Hortic Res">
        <title>A haplotype resolved chromosomal level avocado genome allows analysis of novel avocado genes.</title>
        <authorList>
            <person name="Nath O."/>
            <person name="Fletcher S.J."/>
            <person name="Hayward A."/>
            <person name="Shaw L.M."/>
            <person name="Masouleh A.K."/>
            <person name="Furtado A."/>
            <person name="Henry R.J."/>
            <person name="Mitter N."/>
        </authorList>
    </citation>
    <scope>NUCLEOTIDE SEQUENCE [LARGE SCALE GENOMIC DNA]</scope>
    <source>
        <strain evidence="2">cv. Hass</strain>
    </source>
</reference>
<protein>
    <submittedName>
        <fullName evidence="1">Uncharacterized protein</fullName>
    </submittedName>
</protein>
<comment type="caution">
    <text evidence="1">The sequence shown here is derived from an EMBL/GenBank/DDBJ whole genome shotgun (WGS) entry which is preliminary data.</text>
</comment>
<proteinExistence type="predicted"/>
<evidence type="ECO:0000313" key="1">
    <source>
        <dbReference type="EMBL" id="KAJ8626866.1"/>
    </source>
</evidence>
<gene>
    <name evidence="1" type="ORF">MRB53_020173</name>
</gene>
<sequence length="133" mass="14849">MPVLEREMEEIEAAIKTISFKLEKNNARGLLMQTMMGSLQKPASASVLGRGLVLWEATAIHTQISVQQQALKGSEMIHQIRYTNKLYTRAATWLWFRLPSSSTNPTPTLHLRLGCKTQGFGLGKTQSNPPNLL</sequence>
<accession>A0ACC2L0F2</accession>